<dbReference type="GO" id="GO:0008360">
    <property type="term" value="P:regulation of cell shape"/>
    <property type="evidence" value="ECO:0007669"/>
    <property type="project" value="UniProtKB-KW"/>
</dbReference>
<evidence type="ECO:0000256" key="4">
    <source>
        <dbReference type="ARBA" id="ARBA00022692"/>
    </source>
</evidence>
<keyword evidence="8 12" id="KW-0472">Membrane</keyword>
<evidence type="ECO:0000256" key="3">
    <source>
        <dbReference type="ARBA" id="ARBA00022679"/>
    </source>
</evidence>
<evidence type="ECO:0000256" key="9">
    <source>
        <dbReference type="ARBA" id="ARBA00032370"/>
    </source>
</evidence>
<dbReference type="EC" id="2.4.99.28" evidence="10"/>
<feature type="transmembrane region" description="Helical" evidence="12">
    <location>
        <begin position="242"/>
        <end position="262"/>
    </location>
</feature>
<dbReference type="EMBL" id="VSSQ01022000">
    <property type="protein sequence ID" value="MPM67985.1"/>
    <property type="molecule type" value="Genomic_DNA"/>
</dbReference>
<protein>
    <recommendedName>
        <fullName evidence="10">peptidoglycan glycosyltransferase</fullName>
        <ecNumber evidence="10">2.4.99.28</ecNumber>
    </recommendedName>
    <alternativeName>
        <fullName evidence="9">Peptidoglycan polymerase</fullName>
    </alternativeName>
</protein>
<feature type="transmembrane region" description="Helical" evidence="12">
    <location>
        <begin position="274"/>
        <end position="296"/>
    </location>
</feature>
<comment type="subcellular location">
    <subcellularLocation>
        <location evidence="1">Membrane</location>
        <topology evidence="1">Multi-pass membrane protein</topology>
    </subcellularLocation>
</comment>
<evidence type="ECO:0000256" key="2">
    <source>
        <dbReference type="ARBA" id="ARBA00022676"/>
    </source>
</evidence>
<dbReference type="GO" id="GO:0005886">
    <property type="term" value="C:plasma membrane"/>
    <property type="evidence" value="ECO:0007669"/>
    <property type="project" value="TreeGrafter"/>
</dbReference>
<gene>
    <name evidence="13" type="primary">ftsW_46</name>
    <name evidence="13" type="ORF">SDC9_114911</name>
</gene>
<name>A0A645BRN3_9ZZZZ</name>
<keyword evidence="2 13" id="KW-0328">Glycosyltransferase</keyword>
<feature type="transmembrane region" description="Helical" evidence="12">
    <location>
        <begin position="123"/>
        <end position="143"/>
    </location>
</feature>
<evidence type="ECO:0000256" key="8">
    <source>
        <dbReference type="ARBA" id="ARBA00023136"/>
    </source>
</evidence>
<evidence type="ECO:0000256" key="10">
    <source>
        <dbReference type="ARBA" id="ARBA00044770"/>
    </source>
</evidence>
<reference evidence="13" key="1">
    <citation type="submission" date="2019-08" db="EMBL/GenBank/DDBJ databases">
        <authorList>
            <person name="Kucharzyk K."/>
            <person name="Murdoch R.W."/>
            <person name="Higgins S."/>
            <person name="Loffler F."/>
        </authorList>
    </citation>
    <scope>NUCLEOTIDE SEQUENCE</scope>
</reference>
<evidence type="ECO:0000256" key="1">
    <source>
        <dbReference type="ARBA" id="ARBA00004141"/>
    </source>
</evidence>
<keyword evidence="6" id="KW-0573">Peptidoglycan synthesis</keyword>
<keyword evidence="7 12" id="KW-1133">Transmembrane helix</keyword>
<dbReference type="Pfam" id="PF01098">
    <property type="entry name" value="FTSW_RODA_SPOVE"/>
    <property type="match status" value="1"/>
</dbReference>
<dbReference type="GO" id="GO:0009252">
    <property type="term" value="P:peptidoglycan biosynthetic process"/>
    <property type="evidence" value="ECO:0007669"/>
    <property type="project" value="UniProtKB-KW"/>
</dbReference>
<feature type="transmembrane region" description="Helical" evidence="12">
    <location>
        <begin position="45"/>
        <end position="64"/>
    </location>
</feature>
<feature type="transmembrane region" description="Helical" evidence="12">
    <location>
        <begin position="76"/>
        <end position="93"/>
    </location>
</feature>
<evidence type="ECO:0000256" key="5">
    <source>
        <dbReference type="ARBA" id="ARBA00022960"/>
    </source>
</evidence>
<evidence type="ECO:0000256" key="7">
    <source>
        <dbReference type="ARBA" id="ARBA00022989"/>
    </source>
</evidence>
<evidence type="ECO:0000313" key="13">
    <source>
        <dbReference type="EMBL" id="MPM67985.1"/>
    </source>
</evidence>
<dbReference type="GO" id="GO:0008955">
    <property type="term" value="F:peptidoglycan glycosyltransferase activity"/>
    <property type="evidence" value="ECO:0007669"/>
    <property type="project" value="UniProtKB-EC"/>
</dbReference>
<keyword evidence="4 12" id="KW-0812">Transmembrane</keyword>
<dbReference type="GO" id="GO:0015648">
    <property type="term" value="F:lipid-linked peptidoglycan transporter activity"/>
    <property type="evidence" value="ECO:0007669"/>
    <property type="project" value="TreeGrafter"/>
</dbReference>
<accession>A0A645BRN3</accession>
<keyword evidence="5" id="KW-0133">Cell shape</keyword>
<keyword evidence="3 13" id="KW-0808">Transferase</keyword>
<comment type="catalytic activity">
    <reaction evidence="11">
        <text>[GlcNAc-(1-&gt;4)-Mur2Ac(oyl-L-Ala-gamma-D-Glu-L-Lys-D-Ala-D-Ala)](n)-di-trans,octa-cis-undecaprenyl diphosphate + beta-D-GlcNAc-(1-&gt;4)-Mur2Ac(oyl-L-Ala-gamma-D-Glu-L-Lys-D-Ala-D-Ala)-di-trans,octa-cis-undecaprenyl diphosphate = [GlcNAc-(1-&gt;4)-Mur2Ac(oyl-L-Ala-gamma-D-Glu-L-Lys-D-Ala-D-Ala)](n+1)-di-trans,octa-cis-undecaprenyl diphosphate + di-trans,octa-cis-undecaprenyl diphosphate + H(+)</text>
        <dbReference type="Rhea" id="RHEA:23708"/>
        <dbReference type="Rhea" id="RHEA-COMP:9602"/>
        <dbReference type="Rhea" id="RHEA-COMP:9603"/>
        <dbReference type="ChEBI" id="CHEBI:15378"/>
        <dbReference type="ChEBI" id="CHEBI:58405"/>
        <dbReference type="ChEBI" id="CHEBI:60033"/>
        <dbReference type="ChEBI" id="CHEBI:78435"/>
        <dbReference type="EC" id="2.4.99.28"/>
    </reaction>
</comment>
<sequence>MIAWRVPFDFLLRFAGWLALAGFGLLLLLPWFGIRINGMLGWYEFHSVMIQPSELVKGVYLLLLVRLLSAPERTEWLRVVTALPVMAGFVGTILLQPDWGTALVFAAGGLGALYFCRIRWRYLWGLAGLAALSMGGVILRHPYMLRRILSFFDSSFDPAGAGWHQRQFAIAIARGEWFGVKGEMAVWSAGFLPLSHNDSIFAGMSEMLGAFGAGLLVFLLAAWFWQFFRLGSFCSDPVRRSYIDAAAAMILFQALLHIYVNLGLLPPTGITLPLVSYGGSSMLGTMLMLGFALAAARKQS</sequence>
<dbReference type="InterPro" id="IPR001182">
    <property type="entry name" value="FtsW/RodA"/>
</dbReference>
<feature type="transmembrane region" description="Helical" evidence="12">
    <location>
        <begin position="12"/>
        <end position="33"/>
    </location>
</feature>
<dbReference type="GO" id="GO:0032153">
    <property type="term" value="C:cell division site"/>
    <property type="evidence" value="ECO:0007669"/>
    <property type="project" value="TreeGrafter"/>
</dbReference>
<comment type="caution">
    <text evidence="13">The sequence shown here is derived from an EMBL/GenBank/DDBJ whole genome shotgun (WGS) entry which is preliminary data.</text>
</comment>
<feature type="transmembrane region" description="Helical" evidence="12">
    <location>
        <begin position="207"/>
        <end position="230"/>
    </location>
</feature>
<feature type="transmembrane region" description="Helical" evidence="12">
    <location>
        <begin position="99"/>
        <end position="116"/>
    </location>
</feature>
<proteinExistence type="predicted"/>
<dbReference type="GO" id="GO:0051301">
    <property type="term" value="P:cell division"/>
    <property type="evidence" value="ECO:0007669"/>
    <property type="project" value="InterPro"/>
</dbReference>
<dbReference type="PANTHER" id="PTHR30474:SF2">
    <property type="entry name" value="PEPTIDOGLYCAN GLYCOSYLTRANSFERASE FTSW-RELATED"/>
    <property type="match status" value="1"/>
</dbReference>
<organism evidence="13">
    <name type="scientific">bioreactor metagenome</name>
    <dbReference type="NCBI Taxonomy" id="1076179"/>
    <lineage>
        <taxon>unclassified sequences</taxon>
        <taxon>metagenomes</taxon>
        <taxon>ecological metagenomes</taxon>
    </lineage>
</organism>
<dbReference type="AlphaFoldDB" id="A0A645BRN3"/>
<evidence type="ECO:0000256" key="6">
    <source>
        <dbReference type="ARBA" id="ARBA00022984"/>
    </source>
</evidence>
<evidence type="ECO:0000256" key="12">
    <source>
        <dbReference type="SAM" id="Phobius"/>
    </source>
</evidence>
<dbReference type="PANTHER" id="PTHR30474">
    <property type="entry name" value="CELL CYCLE PROTEIN"/>
    <property type="match status" value="1"/>
</dbReference>
<evidence type="ECO:0000256" key="11">
    <source>
        <dbReference type="ARBA" id="ARBA00049902"/>
    </source>
</evidence>